<dbReference type="EMBL" id="MT143526">
    <property type="protein sequence ID" value="QJA97799.1"/>
    <property type="molecule type" value="Genomic_DNA"/>
</dbReference>
<dbReference type="EMBL" id="MT142105">
    <property type="protein sequence ID" value="QJA74545.1"/>
    <property type="molecule type" value="Genomic_DNA"/>
</dbReference>
<proteinExistence type="predicted"/>
<sequence>MNDTQNEQDYHVQDDIKCCQTCAHHDTIIDVMGAKELVCGLYEGWDIEALGLCQQHEWGD</sequence>
<dbReference type="AlphaFoldDB" id="A0A6M3LUN6"/>
<accession>A0A6M3LUN6</accession>
<protein>
    <submittedName>
        <fullName evidence="2">Uncharacterized protein</fullName>
    </submittedName>
</protein>
<organism evidence="2">
    <name type="scientific">viral metagenome</name>
    <dbReference type="NCBI Taxonomy" id="1070528"/>
    <lineage>
        <taxon>unclassified sequences</taxon>
        <taxon>metagenomes</taxon>
        <taxon>organismal metagenomes</taxon>
    </lineage>
</organism>
<gene>
    <name evidence="1" type="ORF">MM415A01969_0007</name>
    <name evidence="2" type="ORF">MM415B05940_0006</name>
</gene>
<evidence type="ECO:0000313" key="1">
    <source>
        <dbReference type="EMBL" id="QJA74545.1"/>
    </source>
</evidence>
<name>A0A6M3LUN6_9ZZZZ</name>
<evidence type="ECO:0000313" key="2">
    <source>
        <dbReference type="EMBL" id="QJA97799.1"/>
    </source>
</evidence>
<reference evidence="2" key="1">
    <citation type="submission" date="2020-03" db="EMBL/GenBank/DDBJ databases">
        <title>The deep terrestrial virosphere.</title>
        <authorList>
            <person name="Holmfeldt K."/>
            <person name="Nilsson E."/>
            <person name="Simone D."/>
            <person name="Lopez-Fernandez M."/>
            <person name="Wu X."/>
            <person name="de Brujin I."/>
            <person name="Lundin D."/>
            <person name="Andersson A."/>
            <person name="Bertilsson S."/>
            <person name="Dopson M."/>
        </authorList>
    </citation>
    <scope>NUCLEOTIDE SEQUENCE</scope>
    <source>
        <strain evidence="1">MM415A01969</strain>
        <strain evidence="2">MM415B05940</strain>
    </source>
</reference>